<evidence type="ECO:0000256" key="1">
    <source>
        <dbReference type="SAM" id="SignalP"/>
    </source>
</evidence>
<evidence type="ECO:0000313" key="3">
    <source>
        <dbReference type="Proteomes" id="UP001172645"/>
    </source>
</evidence>
<dbReference type="EMBL" id="JARFYM010000034">
    <property type="protein sequence ID" value="MDL2402881.1"/>
    <property type="molecule type" value="Genomic_DNA"/>
</dbReference>
<dbReference type="InterPro" id="IPR058110">
    <property type="entry name" value="GCG_CRPN_dom"/>
</dbReference>
<dbReference type="NCBIfam" id="NF047412">
    <property type="entry name" value="sig_GCG_CRPN_rpt"/>
    <property type="match status" value="1"/>
</dbReference>
<accession>A0ABT7K305</accession>
<dbReference type="Proteomes" id="UP001172645">
    <property type="component" value="Unassembled WGS sequence"/>
</dbReference>
<protein>
    <submittedName>
        <fullName evidence="2">Uncharacterized protein</fullName>
    </submittedName>
</protein>
<sequence length="89" mass="9759">MKKLLIVAFTSVAALIAIAPTADAAQGCGEGYHRGPNGYCRPNVPPRGGAVVVVPGGPRVGVYYHGRGYWDGHRYWVHRAPYRGGWRYY</sequence>
<keyword evidence="3" id="KW-1185">Reference proteome</keyword>
<comment type="caution">
    <text evidence="2">The sequence shown here is derived from an EMBL/GenBank/DDBJ whole genome shotgun (WGS) entry which is preliminary data.</text>
</comment>
<evidence type="ECO:0000313" key="2">
    <source>
        <dbReference type="EMBL" id="MDL2402881.1"/>
    </source>
</evidence>
<keyword evidence="1" id="KW-0732">Signal</keyword>
<feature type="signal peptide" evidence="1">
    <location>
        <begin position="1"/>
        <end position="24"/>
    </location>
</feature>
<gene>
    <name evidence="2" type="ORF">PY649_28705</name>
</gene>
<organism evidence="2 3">
    <name type="scientific">Rhizobium mayense</name>
    <dbReference type="NCBI Taxonomy" id="1312184"/>
    <lineage>
        <taxon>Bacteria</taxon>
        <taxon>Pseudomonadati</taxon>
        <taxon>Pseudomonadota</taxon>
        <taxon>Alphaproteobacteria</taxon>
        <taxon>Hyphomicrobiales</taxon>
        <taxon>Rhizobiaceae</taxon>
        <taxon>Rhizobium/Agrobacterium group</taxon>
        <taxon>Rhizobium</taxon>
    </lineage>
</organism>
<proteinExistence type="predicted"/>
<feature type="chain" id="PRO_5045251080" evidence="1">
    <location>
        <begin position="25"/>
        <end position="89"/>
    </location>
</feature>
<reference evidence="2" key="1">
    <citation type="submission" date="2023-06" db="EMBL/GenBank/DDBJ databases">
        <title>Phylogenetic Diversity of Rhizobium strains.</title>
        <authorList>
            <person name="Moura F.T."/>
            <person name="Helene L.C.F."/>
            <person name="Hungria M."/>
        </authorList>
    </citation>
    <scope>NUCLEOTIDE SEQUENCE</scope>
    <source>
        <strain evidence="2">CCGE526</strain>
    </source>
</reference>
<name>A0ABT7K305_9HYPH</name>
<dbReference type="RefSeq" id="WP_285872306.1">
    <property type="nucleotide sequence ID" value="NZ_JARFYM010000034.1"/>
</dbReference>